<dbReference type="GO" id="GO:0016287">
    <property type="term" value="F:glycerone-phosphate O-acyltransferase activity"/>
    <property type="evidence" value="ECO:0007669"/>
    <property type="project" value="TreeGrafter"/>
</dbReference>
<evidence type="ECO:0000256" key="2">
    <source>
        <dbReference type="ARBA" id="ARBA00007937"/>
    </source>
</evidence>
<dbReference type="PANTHER" id="PTHR12563:SF17">
    <property type="entry name" value="DIHYDROXYACETONE PHOSPHATE ACYLTRANSFERASE"/>
    <property type="match status" value="1"/>
</dbReference>
<keyword evidence="3 6" id="KW-0808">Transferase</keyword>
<dbReference type="GO" id="GO:0004366">
    <property type="term" value="F:glycerol-3-phosphate O-acyltransferase activity"/>
    <property type="evidence" value="ECO:0007669"/>
    <property type="project" value="TreeGrafter"/>
</dbReference>
<keyword evidence="4" id="KW-0472">Membrane</keyword>
<accession>A0A4V6I7R2</accession>
<dbReference type="GO" id="GO:0008611">
    <property type="term" value="P:ether lipid biosynthetic process"/>
    <property type="evidence" value="ECO:0007669"/>
    <property type="project" value="TreeGrafter"/>
</dbReference>
<dbReference type="GO" id="GO:0008654">
    <property type="term" value="P:phospholipid biosynthetic process"/>
    <property type="evidence" value="ECO:0007669"/>
    <property type="project" value="TreeGrafter"/>
</dbReference>
<comment type="caution">
    <text evidence="8">The sequence shown here is derived from an EMBL/GenBank/DDBJ whole genome shotgun (WGS) entry which is preliminary data.</text>
</comment>
<dbReference type="InterPro" id="IPR002123">
    <property type="entry name" value="Plipid/glycerol_acylTrfase"/>
</dbReference>
<dbReference type="CDD" id="cd07993">
    <property type="entry name" value="LPLAT_DHAPAT-like"/>
    <property type="match status" value="1"/>
</dbReference>
<reference evidence="8 9" key="1">
    <citation type="journal article" date="2015" name="Genome Biol.">
        <title>Comparative genomics of Steinernema reveals deeply conserved gene regulatory networks.</title>
        <authorList>
            <person name="Dillman A.R."/>
            <person name="Macchietto M."/>
            <person name="Porter C.F."/>
            <person name="Rogers A."/>
            <person name="Williams B."/>
            <person name="Antoshechkin I."/>
            <person name="Lee M.M."/>
            <person name="Goodwin Z."/>
            <person name="Lu X."/>
            <person name="Lewis E.E."/>
            <person name="Goodrich-Blair H."/>
            <person name="Stock S.P."/>
            <person name="Adams B.J."/>
            <person name="Sternberg P.W."/>
            <person name="Mortazavi A."/>
        </authorList>
    </citation>
    <scope>NUCLEOTIDE SEQUENCE [LARGE SCALE GENOMIC DNA]</scope>
    <source>
        <strain evidence="8 9">ALL</strain>
    </source>
</reference>
<keyword evidence="9" id="KW-1185">Reference proteome</keyword>
<feature type="domain" description="Phospholipid/glycerol acyltransferase" evidence="7">
    <location>
        <begin position="136"/>
        <end position="265"/>
    </location>
</feature>
<evidence type="ECO:0000256" key="3">
    <source>
        <dbReference type="ARBA" id="ARBA00022679"/>
    </source>
</evidence>
<comment type="subcellular location">
    <subcellularLocation>
        <location evidence="1">Endomembrane system</location>
        <topology evidence="1">Peripheral membrane protein</topology>
    </subcellularLocation>
</comment>
<evidence type="ECO:0000256" key="5">
    <source>
        <dbReference type="ARBA" id="ARBA00023315"/>
    </source>
</evidence>
<comment type="similarity">
    <text evidence="2 6">Belongs to the GPAT/DAPAT family.</text>
</comment>
<evidence type="ECO:0000256" key="4">
    <source>
        <dbReference type="ARBA" id="ARBA00023136"/>
    </source>
</evidence>
<dbReference type="STRING" id="34508.A0A4V6I7R2"/>
<dbReference type="InterPro" id="IPR045520">
    <property type="entry name" value="GPAT/DHAPAT_C"/>
</dbReference>
<dbReference type="GO" id="GO:0006631">
    <property type="term" value="P:fatty acid metabolic process"/>
    <property type="evidence" value="ECO:0007669"/>
    <property type="project" value="TreeGrafter"/>
</dbReference>
<proteinExistence type="inferred from homology"/>
<dbReference type="InterPro" id="IPR041728">
    <property type="entry name" value="GPAT/DHAPAT_LPLAT"/>
</dbReference>
<evidence type="ECO:0000313" key="9">
    <source>
        <dbReference type="Proteomes" id="UP000298663"/>
    </source>
</evidence>
<dbReference type="SUPFAM" id="SSF69593">
    <property type="entry name" value="Glycerol-3-phosphate (1)-acyltransferase"/>
    <property type="match status" value="1"/>
</dbReference>
<dbReference type="Proteomes" id="UP000298663">
    <property type="component" value="Chromosome X"/>
</dbReference>
<dbReference type="PIRSF" id="PIRSF000437">
    <property type="entry name" value="GPAT_DHAPAT"/>
    <property type="match status" value="1"/>
</dbReference>
<sequence length="674" mass="76759">MVKTASSPEYVDWLQEIEKCGGEFSWIRASKDFPQNVSEISRPKLRPVNEINQGVLDSHRIQSTIVKVAEESGQSRNAVQEEAKEILLTMAHSFSMTTVRPIGYMVVKVIKKLFDSVQVNLKQLAEVRQLTKRDPVVFMPTHNSYVDFLLLSLLCFDQNITLPAIAAGADFMNSKIMGEALRRCGAFFIRRSFGKDLLYWAIFTEYVQTHLINSDRPVEFFVEGTRSRTSKSLHPKFGLLQVLVEPYLRGQVYDIVIVPVSMNYDKILEEFLYAYELLGFPKPKESTSGLFKARQILNQKFGRIYMTFGKPLSLRKYFGTSVHRSAFVCQPDSQFVLSSREKLAIRTLGHRIIETHNKNRVVGVWPYACLIVQEMLDNRRTQGNADQSIVYQELLISLKRFLALVQSLGIAVQIESTVEDELRYYSALHNDLFDFVPSSHGNDDCLILREQDVVSGTHIEKTVLQDAVSSVLLSNYSNMAIPHLFDVSLLSLVVLHSNVSKGAELFCNLRESFMREFVFVPGTSRELYERSRNSLIRAKLISLEDTDCVQIDDRSALSQLAGIIQPFVATYLFAINVILEIPLPPFSLAEAVQRIQIALARYLQDPERKAVLRASVLSTDLIKNILHTLIDSHALKKMTDGLYPDSAHLQEVSSKFRHVCLESLDFYPRYYPKL</sequence>
<dbReference type="InterPro" id="IPR022284">
    <property type="entry name" value="GPAT/DHAPAT"/>
</dbReference>
<gene>
    <name evidence="8" type="ORF">L596_003309</name>
</gene>
<evidence type="ECO:0000256" key="6">
    <source>
        <dbReference type="PIRNR" id="PIRNR000437"/>
    </source>
</evidence>
<dbReference type="OrthoDB" id="10255570at2759"/>
<organism evidence="8 9">
    <name type="scientific">Steinernema carpocapsae</name>
    <name type="common">Entomopathogenic nematode</name>
    <dbReference type="NCBI Taxonomy" id="34508"/>
    <lineage>
        <taxon>Eukaryota</taxon>
        <taxon>Metazoa</taxon>
        <taxon>Ecdysozoa</taxon>
        <taxon>Nematoda</taxon>
        <taxon>Chromadorea</taxon>
        <taxon>Rhabditida</taxon>
        <taxon>Tylenchina</taxon>
        <taxon>Panagrolaimomorpha</taxon>
        <taxon>Strongyloidoidea</taxon>
        <taxon>Steinernematidae</taxon>
        <taxon>Steinernema</taxon>
    </lineage>
</organism>
<dbReference type="GO" id="GO:0012505">
    <property type="term" value="C:endomembrane system"/>
    <property type="evidence" value="ECO:0007669"/>
    <property type="project" value="UniProtKB-SubCell"/>
</dbReference>
<dbReference type="SMART" id="SM00563">
    <property type="entry name" value="PlsC"/>
    <property type="match status" value="1"/>
</dbReference>
<name>A0A4V6I7R2_STECR</name>
<dbReference type="Pfam" id="PF19277">
    <property type="entry name" value="GPAT_C"/>
    <property type="match status" value="1"/>
</dbReference>
<dbReference type="Pfam" id="PF01553">
    <property type="entry name" value="Acyltransferase"/>
    <property type="match status" value="1"/>
</dbReference>
<dbReference type="AlphaFoldDB" id="A0A4V6I7R2"/>
<evidence type="ECO:0000259" key="7">
    <source>
        <dbReference type="SMART" id="SM00563"/>
    </source>
</evidence>
<evidence type="ECO:0000313" key="8">
    <source>
        <dbReference type="EMBL" id="TMS36043.1"/>
    </source>
</evidence>
<dbReference type="GO" id="GO:0019432">
    <property type="term" value="P:triglyceride biosynthetic process"/>
    <property type="evidence" value="ECO:0007669"/>
    <property type="project" value="TreeGrafter"/>
</dbReference>
<dbReference type="EMBL" id="AZBU02000001">
    <property type="protein sequence ID" value="TMS36043.1"/>
    <property type="molecule type" value="Genomic_DNA"/>
</dbReference>
<keyword evidence="5 6" id="KW-0012">Acyltransferase</keyword>
<protein>
    <recommendedName>
        <fullName evidence="7">Phospholipid/glycerol acyltransferase domain-containing protein</fullName>
    </recommendedName>
</protein>
<evidence type="ECO:0000256" key="1">
    <source>
        <dbReference type="ARBA" id="ARBA00004184"/>
    </source>
</evidence>
<dbReference type="EMBL" id="CM016762">
    <property type="protein sequence ID" value="TMS36043.1"/>
    <property type="molecule type" value="Genomic_DNA"/>
</dbReference>
<dbReference type="GO" id="GO:0031966">
    <property type="term" value="C:mitochondrial membrane"/>
    <property type="evidence" value="ECO:0007669"/>
    <property type="project" value="TreeGrafter"/>
</dbReference>
<dbReference type="PANTHER" id="PTHR12563">
    <property type="entry name" value="GLYCEROL-3-PHOSPHATE ACYLTRANSFERASE"/>
    <property type="match status" value="1"/>
</dbReference>
<dbReference type="GO" id="GO:0005778">
    <property type="term" value="C:peroxisomal membrane"/>
    <property type="evidence" value="ECO:0007669"/>
    <property type="project" value="TreeGrafter"/>
</dbReference>
<reference evidence="8 9" key="2">
    <citation type="journal article" date="2019" name="G3 (Bethesda)">
        <title>Hybrid Assembly of the Genome of the Entomopathogenic Nematode Steinernema carpocapsae Identifies the X-Chromosome.</title>
        <authorList>
            <person name="Serra L."/>
            <person name="Macchietto M."/>
            <person name="Macias-Munoz A."/>
            <person name="McGill C.J."/>
            <person name="Rodriguez I.M."/>
            <person name="Rodriguez B."/>
            <person name="Murad R."/>
            <person name="Mortazavi A."/>
        </authorList>
    </citation>
    <scope>NUCLEOTIDE SEQUENCE [LARGE SCALE GENOMIC DNA]</scope>
    <source>
        <strain evidence="8 9">ALL</strain>
    </source>
</reference>